<reference evidence="2" key="1">
    <citation type="submission" date="2021-03" db="EMBL/GenBank/DDBJ databases">
        <title>Draft genome sequence of rust myrtle Austropuccinia psidii MF-1, a brazilian biotype.</title>
        <authorList>
            <person name="Quecine M.C."/>
            <person name="Pachon D.M.R."/>
            <person name="Bonatelli M.L."/>
            <person name="Correr F.H."/>
            <person name="Franceschini L.M."/>
            <person name="Leite T.F."/>
            <person name="Margarido G.R.A."/>
            <person name="Almeida C.A."/>
            <person name="Ferrarezi J.A."/>
            <person name="Labate C.A."/>
        </authorList>
    </citation>
    <scope>NUCLEOTIDE SEQUENCE</scope>
    <source>
        <strain evidence="2">MF-1</strain>
    </source>
</reference>
<name>A0A9Q3JYW2_9BASI</name>
<comment type="caution">
    <text evidence="2">The sequence shown here is derived from an EMBL/GenBank/DDBJ whole genome shotgun (WGS) entry which is preliminary data.</text>
</comment>
<keyword evidence="3" id="KW-1185">Reference proteome</keyword>
<proteinExistence type="predicted"/>
<dbReference type="Proteomes" id="UP000765509">
    <property type="component" value="Unassembled WGS sequence"/>
</dbReference>
<evidence type="ECO:0000313" key="2">
    <source>
        <dbReference type="EMBL" id="MBW0570566.1"/>
    </source>
</evidence>
<feature type="compositionally biased region" description="Basic and acidic residues" evidence="1">
    <location>
        <begin position="85"/>
        <end position="97"/>
    </location>
</feature>
<feature type="compositionally biased region" description="Polar residues" evidence="1">
    <location>
        <begin position="104"/>
        <end position="117"/>
    </location>
</feature>
<dbReference type="AlphaFoldDB" id="A0A9Q3JYW2"/>
<evidence type="ECO:0000313" key="3">
    <source>
        <dbReference type="Proteomes" id="UP000765509"/>
    </source>
</evidence>
<sequence length="224" mass="25247">MLATYPSQQTPLSSSMAEAFFLQILDNDKELSSLFQTLYDTNPFELSTITYRVLIEHTHQEYSHDQALVFDKNKQPKSAKSKVKSKSEGGRKKTGFKDRKKGKSNNQGTVKNPTQEQDTNKRFEQIEQLLEKIQSNTHTTSVNAASKSRELIQPSGSDSNAFIFNKVNEMIGKNHQGLIYLNSGAGRTVVNDLRFLENPTLVTKHINTFSNPVKVTHQGTCNNH</sequence>
<protein>
    <submittedName>
        <fullName evidence="2">Uncharacterized protein</fullName>
    </submittedName>
</protein>
<dbReference type="OrthoDB" id="2506384at2759"/>
<dbReference type="EMBL" id="AVOT02086478">
    <property type="protein sequence ID" value="MBW0570566.1"/>
    <property type="molecule type" value="Genomic_DNA"/>
</dbReference>
<accession>A0A9Q3JYW2</accession>
<feature type="region of interest" description="Disordered" evidence="1">
    <location>
        <begin position="66"/>
        <end position="120"/>
    </location>
</feature>
<evidence type="ECO:0000256" key="1">
    <source>
        <dbReference type="SAM" id="MobiDB-lite"/>
    </source>
</evidence>
<feature type="compositionally biased region" description="Basic residues" evidence="1">
    <location>
        <begin position="75"/>
        <end position="84"/>
    </location>
</feature>
<organism evidence="2 3">
    <name type="scientific">Austropuccinia psidii MF-1</name>
    <dbReference type="NCBI Taxonomy" id="1389203"/>
    <lineage>
        <taxon>Eukaryota</taxon>
        <taxon>Fungi</taxon>
        <taxon>Dikarya</taxon>
        <taxon>Basidiomycota</taxon>
        <taxon>Pucciniomycotina</taxon>
        <taxon>Pucciniomycetes</taxon>
        <taxon>Pucciniales</taxon>
        <taxon>Sphaerophragmiaceae</taxon>
        <taxon>Austropuccinia</taxon>
    </lineage>
</organism>
<gene>
    <name evidence="2" type="ORF">O181_110281</name>
</gene>